<dbReference type="Proteomes" id="UP000297597">
    <property type="component" value="Unassembled WGS sequence"/>
</dbReference>
<dbReference type="CDD" id="cd05333">
    <property type="entry name" value="BKR_SDR_c"/>
    <property type="match status" value="1"/>
</dbReference>
<evidence type="ECO:0000313" key="17">
    <source>
        <dbReference type="Proteomes" id="UP000297597"/>
    </source>
</evidence>
<dbReference type="GO" id="GO:0051287">
    <property type="term" value="F:NAD binding"/>
    <property type="evidence" value="ECO:0007669"/>
    <property type="project" value="UniProtKB-UniRule"/>
</dbReference>
<keyword evidence="10" id="KW-0753">Steroid metabolism</keyword>
<feature type="active site" description="Proton acceptor" evidence="12">
    <location>
        <position position="155"/>
    </location>
</feature>
<dbReference type="AlphaFoldDB" id="A0A4Y7RTM7"/>
<dbReference type="NCBIfam" id="NF005559">
    <property type="entry name" value="PRK07231.1"/>
    <property type="match status" value="1"/>
</dbReference>
<keyword evidence="6 13" id="KW-0521">NADP</keyword>
<evidence type="ECO:0000256" key="1">
    <source>
        <dbReference type="ARBA" id="ARBA00002607"/>
    </source>
</evidence>
<dbReference type="Pfam" id="PF13561">
    <property type="entry name" value="adh_short_C2"/>
    <property type="match status" value="1"/>
</dbReference>
<dbReference type="PRINTS" id="PR00080">
    <property type="entry name" value="SDRFAMILY"/>
</dbReference>
<comment type="catalytic activity">
    <reaction evidence="11 14">
        <text>a (3R)-hydroxyacyl-[ACP] + NADP(+) = a 3-oxoacyl-[ACP] + NADPH + H(+)</text>
        <dbReference type="Rhea" id="RHEA:17397"/>
        <dbReference type="Rhea" id="RHEA-COMP:9916"/>
        <dbReference type="Rhea" id="RHEA-COMP:9945"/>
        <dbReference type="ChEBI" id="CHEBI:15378"/>
        <dbReference type="ChEBI" id="CHEBI:57783"/>
        <dbReference type="ChEBI" id="CHEBI:58349"/>
        <dbReference type="ChEBI" id="CHEBI:78776"/>
        <dbReference type="ChEBI" id="CHEBI:78827"/>
        <dbReference type="EC" id="1.1.1.100"/>
    </reaction>
</comment>
<dbReference type="NCBIfam" id="NF009466">
    <property type="entry name" value="PRK12826.1-2"/>
    <property type="match status" value="1"/>
</dbReference>
<evidence type="ECO:0000256" key="9">
    <source>
        <dbReference type="ARBA" id="ARBA00023160"/>
    </source>
</evidence>
<dbReference type="InterPro" id="IPR050259">
    <property type="entry name" value="SDR"/>
</dbReference>
<dbReference type="InterPro" id="IPR057326">
    <property type="entry name" value="KR_dom"/>
</dbReference>
<feature type="binding site" evidence="13">
    <location>
        <begin position="155"/>
        <end position="159"/>
    </location>
    <ligand>
        <name>NADP(+)</name>
        <dbReference type="ChEBI" id="CHEBI:58349"/>
    </ligand>
</feature>
<sequence>MVLNGRIAIVTGASRGIGRAIAKTLARQGAAVVLNFASNAGAAAQTAQEISSAGGRVLTFQADVAAPDEAAALMKAANAEFGRVDILVNNAGVTRDSLIFHMKDEDWDKVLGVSLKGAFNCTRAVARGMLKNRYGRIINISSVAGLIGNSGQANYCAAKAGLIGFTKAMAKELGSRNITVNAVAPGFISTEMTAGLPENVKETMLSQIPLKRFGGPDEVAELVAFLASDAAGYITGQTIAVDGGMAGV</sequence>
<dbReference type="InterPro" id="IPR002347">
    <property type="entry name" value="SDR_fam"/>
</dbReference>
<evidence type="ECO:0000259" key="15">
    <source>
        <dbReference type="SMART" id="SM00822"/>
    </source>
</evidence>
<dbReference type="FunFam" id="3.40.50.720:FF:000037">
    <property type="entry name" value="3-oxoacyl-[acyl-carrier-protein] reductase FabG"/>
    <property type="match status" value="1"/>
</dbReference>
<dbReference type="PROSITE" id="PS00061">
    <property type="entry name" value="ADH_SHORT"/>
    <property type="match status" value="1"/>
</dbReference>
<evidence type="ECO:0000256" key="10">
    <source>
        <dbReference type="ARBA" id="ARBA00023221"/>
    </source>
</evidence>
<dbReference type="UniPathway" id="UPA00094"/>
<proteinExistence type="inferred from homology"/>
<dbReference type="NCBIfam" id="NF004198">
    <property type="entry name" value="PRK05653.1-3"/>
    <property type="match status" value="1"/>
</dbReference>
<evidence type="ECO:0000256" key="12">
    <source>
        <dbReference type="PIRSR" id="PIRSR611284-1"/>
    </source>
</evidence>
<evidence type="ECO:0000256" key="5">
    <source>
        <dbReference type="ARBA" id="ARBA00022832"/>
    </source>
</evidence>
<reference evidence="16 17" key="1">
    <citation type="journal article" date="2018" name="Environ. Microbiol.">
        <title>Novel energy conservation strategies and behaviour of Pelotomaculum schinkii driving syntrophic propionate catabolism.</title>
        <authorList>
            <person name="Hidalgo-Ahumada C.A.P."/>
            <person name="Nobu M.K."/>
            <person name="Narihiro T."/>
            <person name="Tamaki H."/>
            <person name="Liu W.T."/>
            <person name="Kamagata Y."/>
            <person name="Stams A.J.M."/>
            <person name="Imachi H."/>
            <person name="Sousa D.Z."/>
        </authorList>
    </citation>
    <scope>NUCLEOTIDE SEQUENCE [LARGE SCALE GENOMIC DNA]</scope>
    <source>
        <strain evidence="16 17">MGP</strain>
    </source>
</reference>
<dbReference type="EC" id="1.1.1.100" evidence="14"/>
<feature type="binding site" evidence="13">
    <location>
        <begin position="12"/>
        <end position="15"/>
    </location>
    <ligand>
        <name>NADP(+)</name>
        <dbReference type="ChEBI" id="CHEBI:58349"/>
    </ligand>
</feature>
<keyword evidence="7 14" id="KW-0560">Oxidoreductase</keyword>
<comment type="function">
    <text evidence="1 14">Catalyzes the NADPH-dependent reduction of beta-ketoacyl-ACP substrates to beta-hydroxyacyl-ACP products, the first reductive step in the elongation cycle of fatty acid biosynthesis.</text>
</comment>
<dbReference type="EMBL" id="QFFZ01000009">
    <property type="protein sequence ID" value="TEB12079.1"/>
    <property type="molecule type" value="Genomic_DNA"/>
</dbReference>
<evidence type="ECO:0000256" key="14">
    <source>
        <dbReference type="RuleBase" id="RU366074"/>
    </source>
</evidence>
<evidence type="ECO:0000256" key="2">
    <source>
        <dbReference type="ARBA" id="ARBA00005194"/>
    </source>
</evidence>
<keyword evidence="4 14" id="KW-0444">Lipid biosynthesis</keyword>
<evidence type="ECO:0000313" key="16">
    <source>
        <dbReference type="EMBL" id="TEB12079.1"/>
    </source>
</evidence>
<evidence type="ECO:0000256" key="11">
    <source>
        <dbReference type="ARBA" id="ARBA00048508"/>
    </source>
</evidence>
<keyword evidence="8 14" id="KW-0443">Lipid metabolism</keyword>
<dbReference type="PANTHER" id="PTHR42879">
    <property type="entry name" value="3-OXOACYL-(ACYL-CARRIER-PROTEIN) REDUCTASE"/>
    <property type="match status" value="1"/>
</dbReference>
<dbReference type="OrthoDB" id="9803333at2"/>
<dbReference type="PANTHER" id="PTHR42879:SF2">
    <property type="entry name" value="3-OXOACYL-[ACYL-CARRIER-PROTEIN] REDUCTASE FABG"/>
    <property type="match status" value="1"/>
</dbReference>
<organism evidence="16 17">
    <name type="scientific">Pelotomaculum propionicicum</name>
    <dbReference type="NCBI Taxonomy" id="258475"/>
    <lineage>
        <taxon>Bacteria</taxon>
        <taxon>Bacillati</taxon>
        <taxon>Bacillota</taxon>
        <taxon>Clostridia</taxon>
        <taxon>Eubacteriales</taxon>
        <taxon>Desulfotomaculaceae</taxon>
        <taxon>Pelotomaculum</taxon>
    </lineage>
</organism>
<feature type="domain" description="Ketoreductase" evidence="15">
    <location>
        <begin position="6"/>
        <end position="186"/>
    </location>
</feature>
<evidence type="ECO:0000256" key="6">
    <source>
        <dbReference type="ARBA" id="ARBA00022857"/>
    </source>
</evidence>
<protein>
    <recommendedName>
        <fullName evidence="14">3-oxoacyl-[acyl-carrier-protein] reductase</fullName>
        <ecNumber evidence="14">1.1.1.100</ecNumber>
    </recommendedName>
</protein>
<comment type="caution">
    <text evidence="16">The sequence shown here is derived from an EMBL/GenBank/DDBJ whole genome shotgun (WGS) entry which is preliminary data.</text>
</comment>
<dbReference type="NCBIfam" id="NF009464">
    <property type="entry name" value="PRK12824.1"/>
    <property type="match status" value="1"/>
</dbReference>
<evidence type="ECO:0000256" key="7">
    <source>
        <dbReference type="ARBA" id="ARBA00023002"/>
    </source>
</evidence>
<dbReference type="SMART" id="SM00822">
    <property type="entry name" value="PKS_KR"/>
    <property type="match status" value="1"/>
</dbReference>
<dbReference type="GO" id="GO:0008202">
    <property type="term" value="P:steroid metabolic process"/>
    <property type="evidence" value="ECO:0007669"/>
    <property type="project" value="UniProtKB-KW"/>
</dbReference>
<keyword evidence="5 14" id="KW-0276">Fatty acid metabolism</keyword>
<keyword evidence="17" id="KW-1185">Reference proteome</keyword>
<dbReference type="InterPro" id="IPR020904">
    <property type="entry name" value="Sc_DH/Rdtase_CS"/>
</dbReference>
<dbReference type="InterPro" id="IPR011284">
    <property type="entry name" value="3oxo_ACP_reduc"/>
</dbReference>
<dbReference type="InterPro" id="IPR036291">
    <property type="entry name" value="NAD(P)-bd_dom_sf"/>
</dbReference>
<dbReference type="Gene3D" id="3.40.50.720">
    <property type="entry name" value="NAD(P)-binding Rossmann-like Domain"/>
    <property type="match status" value="1"/>
</dbReference>
<comment type="subunit">
    <text evidence="14">Homotetramer.</text>
</comment>
<accession>A0A4Y7RTM7</accession>
<dbReference type="GO" id="GO:0004316">
    <property type="term" value="F:3-oxoacyl-[acyl-carrier-protein] reductase (NADPH) activity"/>
    <property type="evidence" value="ECO:0007669"/>
    <property type="project" value="UniProtKB-UniRule"/>
</dbReference>
<dbReference type="NCBIfam" id="TIGR01830">
    <property type="entry name" value="3oxo_ACP_reduc"/>
    <property type="match status" value="1"/>
</dbReference>
<evidence type="ECO:0000256" key="4">
    <source>
        <dbReference type="ARBA" id="ARBA00022516"/>
    </source>
</evidence>
<dbReference type="GO" id="GO:0006633">
    <property type="term" value="P:fatty acid biosynthetic process"/>
    <property type="evidence" value="ECO:0007669"/>
    <property type="project" value="UniProtKB-UniPathway"/>
</dbReference>
<keyword evidence="9 14" id="KW-0275">Fatty acid biosynthesis</keyword>
<comment type="pathway">
    <text evidence="2 14">Lipid metabolism; fatty acid biosynthesis.</text>
</comment>
<dbReference type="SUPFAM" id="SSF51735">
    <property type="entry name" value="NAD(P)-binding Rossmann-fold domains"/>
    <property type="match status" value="1"/>
</dbReference>
<name>A0A4Y7RTM7_9FIRM</name>
<feature type="binding site" evidence="13">
    <location>
        <position position="90"/>
    </location>
    <ligand>
        <name>NADP(+)</name>
        <dbReference type="ChEBI" id="CHEBI:58349"/>
    </ligand>
</feature>
<gene>
    <name evidence="16" type="primary">fabG</name>
    <name evidence="16" type="ORF">Pmgp_01235</name>
</gene>
<comment type="similarity">
    <text evidence="3 14">Belongs to the short-chain dehydrogenases/reductases (SDR) family.</text>
</comment>
<evidence type="ECO:0000256" key="13">
    <source>
        <dbReference type="PIRSR" id="PIRSR611284-2"/>
    </source>
</evidence>
<dbReference type="PRINTS" id="PR00081">
    <property type="entry name" value="GDHRDH"/>
</dbReference>
<evidence type="ECO:0000256" key="3">
    <source>
        <dbReference type="ARBA" id="ARBA00006484"/>
    </source>
</evidence>
<feature type="binding site" evidence="13">
    <location>
        <position position="188"/>
    </location>
    <ligand>
        <name>NADP(+)</name>
        <dbReference type="ChEBI" id="CHEBI:58349"/>
    </ligand>
</feature>
<dbReference type="RefSeq" id="WP_134213104.1">
    <property type="nucleotide sequence ID" value="NZ_QFFZ01000009.1"/>
</dbReference>
<evidence type="ECO:0000256" key="8">
    <source>
        <dbReference type="ARBA" id="ARBA00023098"/>
    </source>
</evidence>